<dbReference type="AlphaFoldDB" id="A0A6V7QCF0"/>
<dbReference type="SUPFAM" id="SSF54160">
    <property type="entry name" value="Chromo domain-like"/>
    <property type="match status" value="1"/>
</dbReference>
<dbReference type="InterPro" id="IPR001584">
    <property type="entry name" value="Integrase_cat-core"/>
</dbReference>
<organism evidence="2">
    <name type="scientific">Ananas comosus var. bracteatus</name>
    <name type="common">red pineapple</name>
    <dbReference type="NCBI Taxonomy" id="296719"/>
    <lineage>
        <taxon>Eukaryota</taxon>
        <taxon>Viridiplantae</taxon>
        <taxon>Streptophyta</taxon>
        <taxon>Embryophyta</taxon>
        <taxon>Tracheophyta</taxon>
        <taxon>Spermatophyta</taxon>
        <taxon>Magnoliopsida</taxon>
        <taxon>Liliopsida</taxon>
        <taxon>Poales</taxon>
        <taxon>Bromeliaceae</taxon>
        <taxon>Bromelioideae</taxon>
        <taxon>Ananas</taxon>
    </lineage>
</organism>
<feature type="domain" description="Integrase catalytic" evidence="1">
    <location>
        <begin position="1"/>
        <end position="151"/>
    </location>
</feature>
<reference evidence="2" key="1">
    <citation type="submission" date="2020-07" db="EMBL/GenBank/DDBJ databases">
        <authorList>
            <person name="Lin J."/>
        </authorList>
    </citation>
    <scope>NUCLEOTIDE SEQUENCE</scope>
</reference>
<proteinExistence type="predicted"/>
<dbReference type="PROSITE" id="PS50994">
    <property type="entry name" value="INTEGRASE"/>
    <property type="match status" value="1"/>
</dbReference>
<accession>A0A6V7QCF0</accession>
<dbReference type="PANTHER" id="PTHR45835">
    <property type="entry name" value="YALI0A06105P"/>
    <property type="match status" value="1"/>
</dbReference>
<dbReference type="SUPFAM" id="SSF53098">
    <property type="entry name" value="Ribonuclease H-like"/>
    <property type="match status" value="1"/>
</dbReference>
<dbReference type="PANTHER" id="PTHR45835:SF99">
    <property type="entry name" value="CHROMO DOMAIN-CONTAINING PROTEIN-RELATED"/>
    <property type="match status" value="1"/>
</dbReference>
<gene>
    <name evidence="2" type="ORF">CB5_LOCUS23862</name>
</gene>
<dbReference type="GO" id="GO:0003676">
    <property type="term" value="F:nucleic acid binding"/>
    <property type="evidence" value="ECO:0007669"/>
    <property type="project" value="InterPro"/>
</dbReference>
<dbReference type="InterPro" id="IPR036397">
    <property type="entry name" value="RNaseH_sf"/>
</dbReference>
<protein>
    <recommendedName>
        <fullName evidence="1">Integrase catalytic domain-containing protein</fullName>
    </recommendedName>
</protein>
<dbReference type="GO" id="GO:0015074">
    <property type="term" value="P:DNA integration"/>
    <property type="evidence" value="ECO:0007669"/>
    <property type="project" value="InterPro"/>
</dbReference>
<dbReference type="Gene3D" id="3.30.420.10">
    <property type="entry name" value="Ribonuclease H-like superfamily/Ribonuclease H"/>
    <property type="match status" value="1"/>
</dbReference>
<evidence type="ECO:0000313" key="2">
    <source>
        <dbReference type="EMBL" id="CAD1840651.1"/>
    </source>
</evidence>
<evidence type="ECO:0000259" key="1">
    <source>
        <dbReference type="PROSITE" id="PS50994"/>
    </source>
</evidence>
<dbReference type="EMBL" id="LR862135">
    <property type="protein sequence ID" value="CAD1840651.1"/>
    <property type="molecule type" value="Genomic_DNA"/>
</dbReference>
<dbReference type="InterPro" id="IPR012337">
    <property type="entry name" value="RNaseH-like_sf"/>
</dbReference>
<dbReference type="InterPro" id="IPR016197">
    <property type="entry name" value="Chromo-like_dom_sf"/>
</dbReference>
<sequence length="362" mass="41702">MDFVTGLPRSQGGHDAIWVIVDRLTKSAHFLPIHITWSGDKLAQVYIDKVVRLYGVPVSIVSDRDPRFTSHFWRSLHEALGTWLDFSAAFHPQSDGQSERTIQILEDMLRACVLDYKGNWHDHLLMAEFAYNNSYQETIAMAPFEALYRRKCRSPIHWSEVGERVALGPDVVREAEEKVRLACQRLAMAQSRQKSYADKRRKGVHDVFHVSNLRKYVHDPEHILSFEPSEIQEDIAYEEFPAYIIDREVRKLRNREIPYVKVRWSNHDDREATWELESTMRETFSPSLRESGLRCFGDSSSVKEKSSLNLSLVKSLVLREKKGKSSSGFYGDEEVHSLACSLFNTGDHFLESKDESNPPALA</sequence>
<name>A0A6V7QCF0_ANACO</name>